<keyword evidence="1" id="KW-0812">Transmembrane</keyword>
<dbReference type="PaxDb" id="4081-Solyc03g031410.1.1"/>
<dbReference type="Gramene" id="Solyc03g031410.1.1">
    <property type="protein sequence ID" value="Solyc03g031410.1.1.1"/>
    <property type="gene ID" value="Solyc03g031410.1"/>
</dbReference>
<evidence type="ECO:0000256" key="1">
    <source>
        <dbReference type="SAM" id="Phobius"/>
    </source>
</evidence>
<feature type="transmembrane region" description="Helical" evidence="1">
    <location>
        <begin position="6"/>
        <end position="29"/>
    </location>
</feature>
<organism evidence="2">
    <name type="scientific">Solanum lycopersicum</name>
    <name type="common">Tomato</name>
    <name type="synonym">Lycopersicon esculentum</name>
    <dbReference type="NCBI Taxonomy" id="4081"/>
    <lineage>
        <taxon>Eukaryota</taxon>
        <taxon>Viridiplantae</taxon>
        <taxon>Streptophyta</taxon>
        <taxon>Embryophyta</taxon>
        <taxon>Tracheophyta</taxon>
        <taxon>Spermatophyta</taxon>
        <taxon>Magnoliopsida</taxon>
        <taxon>eudicotyledons</taxon>
        <taxon>Gunneridae</taxon>
        <taxon>Pentapetalae</taxon>
        <taxon>asterids</taxon>
        <taxon>lamiids</taxon>
        <taxon>Solanales</taxon>
        <taxon>Solanaceae</taxon>
        <taxon>Solanoideae</taxon>
        <taxon>Solaneae</taxon>
        <taxon>Solanum</taxon>
        <taxon>Solanum subgen. Lycopersicon</taxon>
    </lineage>
</organism>
<dbReference type="InParanoid" id="A0A3Q7G493"/>
<dbReference type="EnsemblPlants" id="Solyc03g031410.1.1">
    <property type="protein sequence ID" value="Solyc03g031410.1.1.1"/>
    <property type="gene ID" value="Solyc03g031410.1"/>
</dbReference>
<keyword evidence="1" id="KW-1133">Transmembrane helix</keyword>
<dbReference type="AlphaFoldDB" id="A0A3Q7G493"/>
<name>A0A3Q7G493_SOLLC</name>
<keyword evidence="3" id="KW-1185">Reference proteome</keyword>
<evidence type="ECO:0000313" key="2">
    <source>
        <dbReference type="EnsemblPlants" id="Solyc03g031410.1.1.1"/>
    </source>
</evidence>
<reference evidence="2" key="1">
    <citation type="journal article" date="2012" name="Nature">
        <title>The tomato genome sequence provides insights into fleshy fruit evolution.</title>
        <authorList>
            <consortium name="Tomato Genome Consortium"/>
        </authorList>
    </citation>
    <scope>NUCLEOTIDE SEQUENCE [LARGE SCALE GENOMIC DNA]</scope>
    <source>
        <strain evidence="2">cv. Heinz 1706</strain>
    </source>
</reference>
<sequence length="52" mass="6061">MPIECSPITVSLTITIVHELFFLIFLLLVHHNRAFQCFYRAFLLNSRNGINP</sequence>
<evidence type="ECO:0000313" key="3">
    <source>
        <dbReference type="Proteomes" id="UP000004994"/>
    </source>
</evidence>
<accession>A0A3Q7G493</accession>
<keyword evidence="1" id="KW-0472">Membrane</keyword>
<reference evidence="2" key="2">
    <citation type="submission" date="2019-01" db="UniProtKB">
        <authorList>
            <consortium name="EnsemblPlants"/>
        </authorList>
    </citation>
    <scope>IDENTIFICATION</scope>
    <source>
        <strain evidence="2">cv. Heinz 1706</strain>
    </source>
</reference>
<protein>
    <submittedName>
        <fullName evidence="2">Uncharacterized protein</fullName>
    </submittedName>
</protein>
<dbReference type="Proteomes" id="UP000004994">
    <property type="component" value="Chromosome 3"/>
</dbReference>
<proteinExistence type="predicted"/>